<keyword evidence="13" id="KW-0325">Glycoprotein</keyword>
<evidence type="ECO:0000256" key="15">
    <source>
        <dbReference type="SAM" id="MobiDB-lite"/>
    </source>
</evidence>
<dbReference type="Gene3D" id="2.60.40.3210">
    <property type="entry name" value="Zona pellucida, ZP-N domain"/>
    <property type="match status" value="1"/>
</dbReference>
<dbReference type="OrthoDB" id="8880842at2759"/>
<dbReference type="AlphaFoldDB" id="A0A667WRL5"/>
<evidence type="ECO:0000313" key="18">
    <source>
        <dbReference type="Proteomes" id="UP000472263"/>
    </source>
</evidence>
<comment type="domain">
    <text evidence="14">The ZP domain is involved in the polymerization of the ZP proteins to form the zona pellucida.</text>
</comment>
<dbReference type="Ensembl" id="ENSMMDT00005008520.1">
    <property type="protein sequence ID" value="ENSMMDP00005008280.1"/>
    <property type="gene ID" value="ENSMMDG00005004594.1"/>
</dbReference>
<dbReference type="GO" id="GO:2000344">
    <property type="term" value="P:positive regulation of acrosome reaction"/>
    <property type="evidence" value="ECO:0007669"/>
    <property type="project" value="UniProtKB-UniRule"/>
</dbReference>
<keyword evidence="18" id="KW-1185">Reference proteome</keyword>
<feature type="region of interest" description="Disordered" evidence="15">
    <location>
        <begin position="42"/>
        <end position="62"/>
    </location>
</feature>
<name>A0A667WRL5_9TELE</name>
<dbReference type="GO" id="GO:0032190">
    <property type="term" value="F:acrosin binding"/>
    <property type="evidence" value="ECO:0007669"/>
    <property type="project" value="TreeGrafter"/>
</dbReference>
<keyword evidence="11" id="KW-0472">Membrane</keyword>
<dbReference type="FunFam" id="2.60.40.3210:FF:000001">
    <property type="entry name" value="Zona pellucida sperm-binding protein 3"/>
    <property type="match status" value="1"/>
</dbReference>
<keyword evidence="9 14" id="KW-0732">Signal</keyword>
<dbReference type="SMART" id="SM00241">
    <property type="entry name" value="ZP"/>
    <property type="match status" value="1"/>
</dbReference>
<evidence type="ECO:0000256" key="8">
    <source>
        <dbReference type="ARBA" id="ARBA00022692"/>
    </source>
</evidence>
<evidence type="ECO:0000256" key="3">
    <source>
        <dbReference type="ARBA" id="ARBA00017980"/>
    </source>
</evidence>
<dbReference type="InterPro" id="IPR042235">
    <property type="entry name" value="ZP-C_dom"/>
</dbReference>
<comment type="PTM">
    <text evidence="14">Proteolytically cleaved before the transmembrane segment to yield the secreted ectodomain incorporated in the zona pellucida.</text>
</comment>
<sequence>MGFSQLAAFVSLLACVRLSDARSLGLKMPTYWGVSAQKPAEVETGTVAEPERDHSRESAQLSGSFQSKQFQQSAQPLPWTFPEDPVSETKVPLKFELRQPVTANSVAVRCGESAVQVEVNQDLLGIGQLIKSEEITLGGCSATEIDDDAHVLIFKSELHECGSTVVMTENAFIYAFTLVYNPKVLGKTNIIRSRSAVIGIECHFPRRLSVSTSPPNPVWMSNKDTKVVEEQLSFSLQRMTDDWKSERPSNKYVLGDVLNVEASVVSNKYTPLRVLVDRCVATLKPDITSDPRHFLISNHGCLMDTRLTGSRSRFLAQSQPDKLQFQIETFRFRQQRTASFQQIYITCDLKALPASSSVTTEHKTCSFDKGRWKAVGGEDQFCSCCESSCGMRKARRQNADTEEQWQATITLDPIVVEE</sequence>
<dbReference type="PANTHER" id="PTHR11576:SF2">
    <property type="entry name" value="ZONA PELLUCIDA SPERM-BINDING PROTEIN 3"/>
    <property type="match status" value="1"/>
</dbReference>
<dbReference type="GO" id="GO:0005886">
    <property type="term" value="C:plasma membrane"/>
    <property type="evidence" value="ECO:0007669"/>
    <property type="project" value="UniProtKB-SubCell"/>
</dbReference>
<evidence type="ECO:0000256" key="14">
    <source>
        <dbReference type="RuleBase" id="RU367066"/>
    </source>
</evidence>
<dbReference type="Pfam" id="PF00100">
    <property type="entry name" value="Zona_pellucida"/>
    <property type="match status" value="1"/>
</dbReference>
<accession>A0A667WRL5</accession>
<organism evidence="17 18">
    <name type="scientific">Myripristis murdjan</name>
    <name type="common">pinecone soldierfish</name>
    <dbReference type="NCBI Taxonomy" id="586833"/>
    <lineage>
        <taxon>Eukaryota</taxon>
        <taxon>Metazoa</taxon>
        <taxon>Chordata</taxon>
        <taxon>Craniata</taxon>
        <taxon>Vertebrata</taxon>
        <taxon>Euteleostomi</taxon>
        <taxon>Actinopterygii</taxon>
        <taxon>Neopterygii</taxon>
        <taxon>Teleostei</taxon>
        <taxon>Neoteleostei</taxon>
        <taxon>Acanthomorphata</taxon>
        <taxon>Holocentriformes</taxon>
        <taxon>Holocentridae</taxon>
        <taxon>Myripristis</taxon>
    </lineage>
</organism>
<evidence type="ECO:0000256" key="13">
    <source>
        <dbReference type="ARBA" id="ARBA00023180"/>
    </source>
</evidence>
<dbReference type="PROSITE" id="PS51034">
    <property type="entry name" value="ZP_2"/>
    <property type="match status" value="1"/>
</dbReference>
<evidence type="ECO:0000256" key="6">
    <source>
        <dbReference type="ARBA" id="ARBA00022530"/>
    </source>
</evidence>
<dbReference type="PRINTS" id="PR00023">
    <property type="entry name" value="ZPELLUCIDA"/>
</dbReference>
<keyword evidence="12 14" id="KW-1015">Disulfide bond</keyword>
<dbReference type="GeneID" id="115369633"/>
<dbReference type="Pfam" id="PF23344">
    <property type="entry name" value="ZP-N"/>
    <property type="match status" value="1"/>
</dbReference>
<evidence type="ECO:0000313" key="17">
    <source>
        <dbReference type="Ensembl" id="ENSMMDP00005008280.1"/>
    </source>
</evidence>
<dbReference type="RefSeq" id="XP_029922137.1">
    <property type="nucleotide sequence ID" value="XM_030066277.1"/>
</dbReference>
<evidence type="ECO:0000256" key="11">
    <source>
        <dbReference type="ARBA" id="ARBA00023136"/>
    </source>
</evidence>
<dbReference type="GeneTree" id="ENSGT01030000234567"/>
<protein>
    <recommendedName>
        <fullName evidence="3 14">Zona pellucida sperm-binding protein 3</fullName>
    </recommendedName>
</protein>
<dbReference type="Proteomes" id="UP000472263">
    <property type="component" value="Chromosome 13"/>
</dbReference>
<gene>
    <name evidence="17" type="primary">LOC115369633</name>
</gene>
<reference evidence="17" key="2">
    <citation type="submission" date="2025-08" db="UniProtKB">
        <authorList>
            <consortium name="Ensembl"/>
        </authorList>
    </citation>
    <scope>IDENTIFICATION</scope>
</reference>
<comment type="subcellular location">
    <subcellularLocation>
        <location evidence="1">Secreted</location>
        <location evidence="1">Extracellular space</location>
        <location evidence="1">Extracellular matrix</location>
    </subcellularLocation>
    <subcellularLocation>
        <location evidence="14">Zona pellucida</location>
    </subcellularLocation>
    <subcellularLocation>
        <location evidence="14">Cell membrane</location>
        <topology evidence="14">Single-pass type I membrane protein</topology>
    </subcellularLocation>
</comment>
<feature type="domain" description="ZP" evidence="16">
    <location>
        <begin position="109"/>
        <end position="372"/>
    </location>
</feature>
<evidence type="ECO:0000256" key="12">
    <source>
        <dbReference type="ARBA" id="ARBA00023157"/>
    </source>
</evidence>
<evidence type="ECO:0000256" key="9">
    <source>
        <dbReference type="ARBA" id="ARBA00022729"/>
    </source>
</evidence>
<dbReference type="GO" id="GO:0035805">
    <property type="term" value="C:egg coat"/>
    <property type="evidence" value="ECO:0007669"/>
    <property type="project" value="UniProtKB-SubCell"/>
</dbReference>
<dbReference type="InterPro" id="IPR048290">
    <property type="entry name" value="ZP_chr"/>
</dbReference>
<dbReference type="GO" id="GO:0035803">
    <property type="term" value="P:egg coat formation"/>
    <property type="evidence" value="ECO:0007669"/>
    <property type="project" value="UniProtKB-UniRule"/>
</dbReference>
<proteinExistence type="inferred from homology"/>
<feature type="signal peptide" evidence="14">
    <location>
        <begin position="1"/>
        <end position="21"/>
    </location>
</feature>
<reference evidence="17" key="1">
    <citation type="submission" date="2019-06" db="EMBL/GenBank/DDBJ databases">
        <authorList>
            <consortium name="Wellcome Sanger Institute Data Sharing"/>
        </authorList>
    </citation>
    <scope>NUCLEOTIDE SEQUENCE [LARGE SCALE GENOMIC DNA]</scope>
</reference>
<evidence type="ECO:0000256" key="10">
    <source>
        <dbReference type="ARBA" id="ARBA00022989"/>
    </source>
</evidence>
<keyword evidence="10" id="KW-1133">Transmembrane helix</keyword>
<dbReference type="InterPro" id="IPR055356">
    <property type="entry name" value="ZP-N"/>
</dbReference>
<dbReference type="FunFam" id="2.60.40.4100:FF:000002">
    <property type="entry name" value="Zona pellucida sperm-binding protein 3"/>
    <property type="match status" value="1"/>
</dbReference>
<evidence type="ECO:0000256" key="2">
    <source>
        <dbReference type="ARBA" id="ARBA00006735"/>
    </source>
</evidence>
<dbReference type="InterPro" id="IPR055355">
    <property type="entry name" value="ZP-C"/>
</dbReference>
<evidence type="ECO:0000256" key="5">
    <source>
        <dbReference type="ARBA" id="ARBA00022525"/>
    </source>
</evidence>
<dbReference type="Gene3D" id="2.60.40.4100">
    <property type="entry name" value="Zona pellucida, ZP-C domain"/>
    <property type="match status" value="1"/>
</dbReference>
<evidence type="ECO:0000256" key="4">
    <source>
        <dbReference type="ARBA" id="ARBA00022475"/>
    </source>
</evidence>
<dbReference type="GO" id="GO:0007339">
    <property type="term" value="P:binding of sperm to zona pellucida"/>
    <property type="evidence" value="ECO:0007669"/>
    <property type="project" value="UniProtKB-UniRule"/>
</dbReference>
<dbReference type="PANTHER" id="PTHR11576">
    <property type="entry name" value="ZONA PELLUCIDA SPERM-BINDING PROTEIN 3"/>
    <property type="match status" value="1"/>
</dbReference>
<keyword evidence="8" id="KW-0812">Transmembrane</keyword>
<feature type="chain" id="PRO_5025708096" description="Zona pellucida sperm-binding protein 3" evidence="14">
    <location>
        <begin position="22"/>
        <end position="418"/>
    </location>
</feature>
<evidence type="ECO:0000259" key="16">
    <source>
        <dbReference type="PROSITE" id="PS51034"/>
    </source>
</evidence>
<reference evidence="17" key="3">
    <citation type="submission" date="2025-09" db="UniProtKB">
        <authorList>
            <consortium name="Ensembl"/>
        </authorList>
    </citation>
    <scope>IDENTIFICATION</scope>
</reference>
<dbReference type="GO" id="GO:0035804">
    <property type="term" value="F:structural constituent of egg coat"/>
    <property type="evidence" value="ECO:0007669"/>
    <property type="project" value="UniProtKB-UniRule"/>
</dbReference>
<comment type="function">
    <text evidence="14">Component of the zona pellucida, an extracellular matrix surrounding oocytes which mediates sperm binding, induction of the acrosome reaction and prevents post-fertilization polyspermy. The zona pellucida is composed of 3 to 4 glycoproteins, ZP1, ZP2, ZP3, and ZP4. ZP3 is essential for sperm binding and zona matrix formation.</text>
</comment>
<keyword evidence="5 14" id="KW-0964">Secreted</keyword>
<comment type="similarity">
    <text evidence="2 14">Belongs to the ZP domain family. ZPC subfamily.</text>
</comment>
<evidence type="ECO:0000256" key="1">
    <source>
        <dbReference type="ARBA" id="ARBA00004498"/>
    </source>
</evidence>
<keyword evidence="4 14" id="KW-1003">Cell membrane</keyword>
<evidence type="ECO:0000256" key="7">
    <source>
        <dbReference type="ARBA" id="ARBA00022685"/>
    </source>
</evidence>
<keyword evidence="7 14" id="KW-0165">Cleavage on pair of basic residues</keyword>
<dbReference type="InParanoid" id="A0A667WRL5"/>
<dbReference type="InterPro" id="IPR001507">
    <property type="entry name" value="ZP_dom"/>
</dbReference>
<keyword evidence="6 14" id="KW-0272">Extracellular matrix</keyword>